<keyword evidence="3" id="KW-0067">ATP-binding</keyword>
<dbReference type="PANTHER" id="PTHR46268:SF27">
    <property type="entry name" value="UNIVERSAL STRESS PROTEIN RV2623"/>
    <property type="match status" value="1"/>
</dbReference>
<dbReference type="Pfam" id="PF00582">
    <property type="entry name" value="Usp"/>
    <property type="match status" value="2"/>
</dbReference>
<dbReference type="InterPro" id="IPR006016">
    <property type="entry name" value="UspA"/>
</dbReference>
<name>A0A5Q5BG34_MYCSS</name>
<evidence type="ECO:0000256" key="2">
    <source>
        <dbReference type="ARBA" id="ARBA00022741"/>
    </source>
</evidence>
<feature type="domain" description="UspA" evidence="5">
    <location>
        <begin position="28"/>
        <end position="165"/>
    </location>
</feature>
<dbReference type="GO" id="GO:0005524">
    <property type="term" value="F:ATP binding"/>
    <property type="evidence" value="ECO:0007669"/>
    <property type="project" value="UniProtKB-KW"/>
</dbReference>
<dbReference type="InterPro" id="IPR014729">
    <property type="entry name" value="Rossmann-like_a/b/a_fold"/>
</dbReference>
<dbReference type="AlphaFoldDB" id="A0A5Q5BG34"/>
<evidence type="ECO:0000259" key="5">
    <source>
        <dbReference type="Pfam" id="PF00582"/>
    </source>
</evidence>
<dbReference type="PRINTS" id="PR01438">
    <property type="entry name" value="UNVRSLSTRESS"/>
</dbReference>
<dbReference type="InterPro" id="IPR006015">
    <property type="entry name" value="Universal_stress_UspA"/>
</dbReference>
<keyword evidence="2" id="KW-0547">Nucleotide-binding</keyword>
<protein>
    <submittedName>
        <fullName evidence="6">UspA</fullName>
    </submittedName>
</protein>
<gene>
    <name evidence="6" type="ordered locus">Mmcs_1072</name>
</gene>
<dbReference type="EMBL" id="CP000384">
    <property type="protein sequence ID" value="ABG07186.1"/>
    <property type="molecule type" value="Genomic_DNA"/>
</dbReference>
<evidence type="ECO:0000256" key="1">
    <source>
        <dbReference type="ARBA" id="ARBA00008791"/>
    </source>
</evidence>
<evidence type="ECO:0000256" key="4">
    <source>
        <dbReference type="SAM" id="MobiDB-lite"/>
    </source>
</evidence>
<proteinExistence type="inferred from homology"/>
<feature type="domain" description="UspA" evidence="5">
    <location>
        <begin position="176"/>
        <end position="312"/>
    </location>
</feature>
<dbReference type="Gene3D" id="3.40.50.620">
    <property type="entry name" value="HUPs"/>
    <property type="match status" value="2"/>
</dbReference>
<evidence type="ECO:0000313" key="6">
    <source>
        <dbReference type="EMBL" id="ABG07186.1"/>
    </source>
</evidence>
<evidence type="ECO:0000256" key="3">
    <source>
        <dbReference type="ARBA" id="ARBA00022840"/>
    </source>
</evidence>
<comment type="similarity">
    <text evidence="1">Belongs to the universal stress protein A family.</text>
</comment>
<dbReference type="SUPFAM" id="SSF52402">
    <property type="entry name" value="Adenine nucleotide alpha hydrolases-like"/>
    <property type="match status" value="2"/>
</dbReference>
<dbReference type="KEGG" id="mmc:Mmcs_1072"/>
<feature type="region of interest" description="Disordered" evidence="4">
    <location>
        <begin position="1"/>
        <end position="24"/>
    </location>
</feature>
<reference evidence="6" key="1">
    <citation type="submission" date="2006-06" db="EMBL/GenBank/DDBJ databases">
        <title>Complete sequence of chromosome of Mycobacterium sp. MCS.</title>
        <authorList>
            <consortium name="US DOE Joint Genome Institute"/>
            <person name="Copeland A."/>
            <person name="Lucas S."/>
            <person name="Lapidus A."/>
            <person name="Barry K."/>
            <person name="Detter J.C."/>
            <person name="Glavina del Rio T."/>
            <person name="Hammon N."/>
            <person name="Israni S."/>
            <person name="Dalin E."/>
            <person name="Tice H."/>
            <person name="Pitluck S."/>
            <person name="Martinez M."/>
            <person name="Schmutz J."/>
            <person name="Larimer F."/>
            <person name="Land M."/>
            <person name="Hauser L."/>
            <person name="Kyrpides N."/>
            <person name="Kim E."/>
            <person name="Miller C.D."/>
            <person name="Hughes J.E."/>
            <person name="Anderson A.J."/>
            <person name="Sims R.C."/>
            <person name="Richardson P."/>
        </authorList>
    </citation>
    <scope>NUCLEOTIDE SEQUENCE [LARGE SCALE GENOMIC DNA]</scope>
    <source>
        <strain evidence="6">MCS</strain>
    </source>
</reference>
<dbReference type="PANTHER" id="PTHR46268">
    <property type="entry name" value="STRESS RESPONSE PROTEIN NHAX"/>
    <property type="match status" value="1"/>
</dbReference>
<sequence length="316" mass="32764">MRSRCSSRVPRTAADPRKGTHMAQRTAPVVVGIDGSQTSIHAAQWAAAAADGYRTSLRLVHSTVTTGHLFADAAVVAIRAAAAAEQQAAAEKTLDMVKETVAEHFPRLDIAVEVVDEPAHEALIGLSRDATLVVVGCDDVSPAAAVLVGSTTLRVAQHASCPVVAWRQIGQPGTAPVVVGVDGTPAGTAALAAAFEFADRFGSPITAVHSWAAGLDADAVAIPYLIDWEALESAEWELLTSALAPWTDRYPGVQVATLLDDAKPGQALLDRLTGAQLVVVGNHRATALSAAVLGSTSLNVLHHSRVPVMVCHAAVT</sequence>
<accession>A0A5Q5BG34</accession>
<organism evidence="6">
    <name type="scientific">Mycobacterium sp. (strain MCS)</name>
    <dbReference type="NCBI Taxonomy" id="164756"/>
    <lineage>
        <taxon>Bacteria</taxon>
        <taxon>Bacillati</taxon>
        <taxon>Actinomycetota</taxon>
        <taxon>Actinomycetes</taxon>
        <taxon>Mycobacteriales</taxon>
        <taxon>Mycobacteriaceae</taxon>
        <taxon>Mycobacterium</taxon>
    </lineage>
</organism>